<dbReference type="PANTHER" id="PTHR24096:SF422">
    <property type="entry name" value="BCDNA.GH02901"/>
    <property type="match status" value="1"/>
</dbReference>
<dbReference type="AlphaFoldDB" id="A0A6L2PE04"/>
<comment type="subcellular location">
    <subcellularLocation>
        <location evidence="1">Peroxisome</location>
    </subcellularLocation>
</comment>
<dbReference type="GO" id="GO:0005777">
    <property type="term" value="C:peroxisome"/>
    <property type="evidence" value="ECO:0007669"/>
    <property type="project" value="UniProtKB-SubCell"/>
</dbReference>
<dbReference type="InParanoid" id="A0A6L2PE04"/>
<keyword evidence="3" id="KW-0576">Peroxisome</keyword>
<evidence type="ECO:0000259" key="4">
    <source>
        <dbReference type="Pfam" id="PF13193"/>
    </source>
</evidence>
<dbReference type="Gene3D" id="3.30.300.30">
    <property type="match status" value="1"/>
</dbReference>
<dbReference type="EMBL" id="BLKM01002185">
    <property type="protein sequence ID" value="GFG40510.1"/>
    <property type="molecule type" value="Genomic_DNA"/>
</dbReference>
<accession>A0A6L2PE04</accession>
<sequence>VAPAELEEILRSHPDIDDAAVVGVPDDRAGEVPRAFVVPARPGVSEEDVKQFVAAKLSEHKQLKGGVKFLTSIPKSPSGKILRRELKGVL</sequence>
<gene>
    <name evidence="5" type="ORF">Cfor_00850</name>
    <name evidence="6" type="ORF">Cfor_08212</name>
</gene>
<dbReference type="Pfam" id="PF13193">
    <property type="entry name" value="AMP-binding_C"/>
    <property type="match status" value="1"/>
</dbReference>
<evidence type="ECO:0000313" key="7">
    <source>
        <dbReference type="Proteomes" id="UP000502823"/>
    </source>
</evidence>
<evidence type="ECO:0000256" key="3">
    <source>
        <dbReference type="ARBA" id="ARBA00023140"/>
    </source>
</evidence>
<dbReference type="SUPFAM" id="SSF56801">
    <property type="entry name" value="Acetyl-CoA synthetase-like"/>
    <property type="match status" value="1"/>
</dbReference>
<dbReference type="FunFam" id="3.30.300.30:FF:000007">
    <property type="entry name" value="4-coumarate--CoA ligase 2"/>
    <property type="match status" value="1"/>
</dbReference>
<feature type="domain" description="AMP-binding enzyme C-terminal" evidence="4">
    <location>
        <begin position="5"/>
        <end position="80"/>
    </location>
</feature>
<dbReference type="EMBL" id="BLKM01003799">
    <property type="protein sequence ID" value="GFG29670.1"/>
    <property type="molecule type" value="Genomic_DNA"/>
</dbReference>
<comment type="similarity">
    <text evidence="2">Belongs to the ATP-dependent AMP-binding enzyme family.</text>
</comment>
<evidence type="ECO:0000313" key="5">
    <source>
        <dbReference type="EMBL" id="GFG29670.1"/>
    </source>
</evidence>
<evidence type="ECO:0000313" key="6">
    <source>
        <dbReference type="EMBL" id="GFG40510.1"/>
    </source>
</evidence>
<dbReference type="Proteomes" id="UP000502823">
    <property type="component" value="Unassembled WGS sequence"/>
</dbReference>
<evidence type="ECO:0000256" key="2">
    <source>
        <dbReference type="ARBA" id="ARBA00006432"/>
    </source>
</evidence>
<comment type="caution">
    <text evidence="5">The sequence shown here is derived from an EMBL/GenBank/DDBJ whole genome shotgun (WGS) entry which is preliminary data.</text>
</comment>
<proteinExistence type="inferred from homology"/>
<protein>
    <recommendedName>
        <fullName evidence="4">AMP-binding enzyme C-terminal domain-containing protein</fullName>
    </recommendedName>
</protein>
<dbReference type="GO" id="GO:0016405">
    <property type="term" value="F:CoA-ligase activity"/>
    <property type="evidence" value="ECO:0007669"/>
    <property type="project" value="TreeGrafter"/>
</dbReference>
<dbReference type="InterPro" id="IPR025110">
    <property type="entry name" value="AMP-bd_C"/>
</dbReference>
<evidence type="ECO:0000256" key="1">
    <source>
        <dbReference type="ARBA" id="ARBA00004275"/>
    </source>
</evidence>
<keyword evidence="7" id="KW-1185">Reference proteome</keyword>
<reference evidence="5" key="1">
    <citation type="journal article" date="2020" name="J. Asia-Pac. Entomol.">
        <title>Draft genome sequence of the termite, Coptotermes formosanus: Genetic insights into the pyruvate dehydrogenase complex of the termite.</title>
        <authorList>
            <person name="Itakura S."/>
            <person name="Yosikawa Y."/>
            <person name="Togami Y."/>
            <person name="Umezawa K."/>
        </authorList>
    </citation>
    <scope>NUCLEOTIDE SEQUENCE</scope>
    <source>
        <tissue evidence="5">Head</tissue>
    </source>
</reference>
<dbReference type="PANTHER" id="PTHR24096">
    <property type="entry name" value="LONG-CHAIN-FATTY-ACID--COA LIGASE"/>
    <property type="match status" value="1"/>
</dbReference>
<name>A0A6L2PE04_COPFO</name>
<reference evidence="7" key="2">
    <citation type="submission" date="2020-01" db="EMBL/GenBank/DDBJ databases">
        <title>Draft genome sequence of the Termite Coptotermes fromosanus.</title>
        <authorList>
            <person name="Itakura S."/>
            <person name="Yosikawa Y."/>
            <person name="Umezawa K."/>
        </authorList>
    </citation>
    <scope>NUCLEOTIDE SEQUENCE [LARGE SCALE GENOMIC DNA]</scope>
</reference>
<dbReference type="InterPro" id="IPR045851">
    <property type="entry name" value="AMP-bd_C_sf"/>
</dbReference>
<organism evidence="5 7">
    <name type="scientific">Coptotermes formosanus</name>
    <name type="common">Formosan subterranean termite</name>
    <dbReference type="NCBI Taxonomy" id="36987"/>
    <lineage>
        <taxon>Eukaryota</taxon>
        <taxon>Metazoa</taxon>
        <taxon>Ecdysozoa</taxon>
        <taxon>Arthropoda</taxon>
        <taxon>Hexapoda</taxon>
        <taxon>Insecta</taxon>
        <taxon>Pterygota</taxon>
        <taxon>Neoptera</taxon>
        <taxon>Polyneoptera</taxon>
        <taxon>Dictyoptera</taxon>
        <taxon>Blattodea</taxon>
        <taxon>Blattoidea</taxon>
        <taxon>Termitoidae</taxon>
        <taxon>Rhinotermitidae</taxon>
        <taxon>Coptotermes</taxon>
    </lineage>
</organism>
<dbReference type="OrthoDB" id="10253869at2759"/>
<feature type="non-terminal residue" evidence="5">
    <location>
        <position position="1"/>
    </location>
</feature>